<feature type="region of interest" description="Disordered" evidence="4">
    <location>
        <begin position="1499"/>
        <end position="1534"/>
    </location>
</feature>
<feature type="compositionally biased region" description="Pro residues" evidence="4">
    <location>
        <begin position="1513"/>
        <end position="1534"/>
    </location>
</feature>
<reference evidence="5 6" key="1">
    <citation type="submission" date="2015-09" db="EMBL/GenBank/DDBJ databases">
        <title>Sorangium comparison.</title>
        <authorList>
            <person name="Zaburannyi N."/>
            <person name="Bunk B."/>
            <person name="Overmann J."/>
            <person name="Mueller R."/>
        </authorList>
    </citation>
    <scope>NUCLEOTIDE SEQUENCE [LARGE SCALE GENOMIC DNA]</scope>
    <source>
        <strain evidence="5 6">So ceGT47</strain>
    </source>
</reference>
<gene>
    <name evidence="5" type="ORF">SOCEGT47_040070</name>
</gene>
<feature type="repeat" description="TPR" evidence="3">
    <location>
        <begin position="745"/>
        <end position="778"/>
    </location>
</feature>
<feature type="region of interest" description="Disordered" evidence="4">
    <location>
        <begin position="1700"/>
        <end position="1762"/>
    </location>
</feature>
<protein>
    <recommendedName>
        <fullName evidence="7">Tetratricopeptide repeat protein</fullName>
    </recommendedName>
</protein>
<dbReference type="Gene3D" id="1.25.40.10">
    <property type="entry name" value="Tetratricopeptide repeat domain"/>
    <property type="match status" value="6"/>
</dbReference>
<feature type="compositionally biased region" description="Acidic residues" evidence="4">
    <location>
        <begin position="1740"/>
        <end position="1762"/>
    </location>
</feature>
<evidence type="ECO:0000256" key="4">
    <source>
        <dbReference type="SAM" id="MobiDB-lite"/>
    </source>
</evidence>
<dbReference type="InterPro" id="IPR011990">
    <property type="entry name" value="TPR-like_helical_dom_sf"/>
</dbReference>
<evidence type="ECO:0000256" key="1">
    <source>
        <dbReference type="ARBA" id="ARBA00022737"/>
    </source>
</evidence>
<feature type="region of interest" description="Disordered" evidence="4">
    <location>
        <begin position="424"/>
        <end position="460"/>
    </location>
</feature>
<dbReference type="SUPFAM" id="SSF48452">
    <property type="entry name" value="TPR-like"/>
    <property type="match status" value="4"/>
</dbReference>
<dbReference type="EMBL" id="CP012670">
    <property type="protein sequence ID" value="AUX23481.1"/>
    <property type="molecule type" value="Genomic_DNA"/>
</dbReference>
<dbReference type="PANTHER" id="PTHR45586">
    <property type="entry name" value="TPR REPEAT-CONTAINING PROTEIN PA4667"/>
    <property type="match status" value="1"/>
</dbReference>
<sequence>METLIQRLVTNPHDAEALAYAHRAGEQDPRSYAMLLERVGSSTADPSYAAHWLSEAANVWSTTIGDAHHAARTLMIAIDKDPTQRTAAERLAQLYRDKGDQKALVALLERLVKALTPLLFERPEVRAQLATLHEELGRLWGEPPLSRPDRALENWRRLVELDPHNVYAIYAARELLKAQQQYVEAIPYFAMEQALIDDPDRRLALLRDEADIRRRAGDLAGATVALRSARAFVPHDVGLIQALGVAIVDRIDAGEPVPQPEREEAAELFVALAEMYDGEYGYSYSVYALRAAPGHDRAMQLADHYGKQLGRTVELRPQYLAYLQANPNGFMAAEARKRASVPPPPPPPPPLTRASSVPPPSAAAIASARAQSAPPVGAAPSAPPVGAAQSAPPIGAAPVAPAPASVAPLTEPAVAAFAPASSAPAPRALDEGAPSSASARGVPSSRPAPEPGGDPAGPEASQLLKDAQDELLKGRKPQALARLREALKVDPANPDALSQIDEHLREKRMFAELRDVLLAAARVPTAPLEDRKARLREVVALCESQLRDVDTAVQAWKLLCELDPGDEQAPAELRRLLERSARWDDLAALIEQEAAAAPGVEQRIELKKQLASLHEHKRRDPIAAAEAWLRIAGLSPEDGMALQSAVKLFERGERFDLAALALSDAAPRFEDRLTRGSLFQKLGELRMRLAEPGAAGDAYIQAAALLKQARLWELAEQAYVAAGRLAEAARALCERALLEGRAARPALFVQAAELLLSAGDVDGAVDKLERAIEIDPVSDACAHTIEDIYRRADRRPELVRFLLVRADNVGDRAQRVAARRAAAAAQRELGDLAGARETLTLLLSDGDDAEALAQLAEDARERGDHQQGVELLRRLGSLTDSQPGKLAIALQEARMLAEGAGEVDIAIERYEEIVRTIDPQNRTALRAIAALEERRGNLRGTAGALERELALAEGPERVEIAQRLASLYEGPLDDPHGAVRALEVVHAAEPDDLDAIARLQRLAERLGDWPKVARLMATLIEVEGDEDEASRMTRRLAEILDRALGRSDEALALLERLADQGDELCREAYVALGDRIGWKGIVATKLVAWNESIARAGRDLALRGAFERFVEVDRLRDAARVAMELARSRTADAALAGKLEAIAVELKDLDALAVAHELLAKELAGAARAAELVRQAEVRAALGVDPLEAVQHGEGALASVPPAEVEPLLARLTALMPTSDHLIDLYERQVSRCRTPADRLAALARAAEMACERGAIDRARSFFDLALGGGVQEETIATLERVARDGDARSQSVALRTILAEALAAGGQGSRDGGRTRAALLRRAATIARQDLGDVDRAFGWLGDALLTQVDDASLDALEALGREVGDMPRVGATLSRALDGVFDGPLVRKLLQRRARLRRDVLGDRQGAAADLKKLHDLSPSDQDVMNDLSGLLQELGDHRGMIQLYEDQILRGRDPVQRAELARKVARIWEEELGDAREAADAWRRVLRMKAGDADATAGLERAKSGNLRRTPPPPVLPTRPPGRAPTEPPLAPRLPSVEAGGAEAAVAAAVVSNGYAGPGMVAGAEAAAESQGLAASPAPQVDPEQQAQAYVGAAGHGADEPAPYPAQEGVAPYPAPEGVAPYPAPEGVAPYPAPEGVAPYPAPEGVVEGAEAAPLAGAQVVLLEQPDLDERATQPLLDGRAIEQEQASLMEAVAPPWASAQPDAQPQPVVPGDFAAQPQHPGEPPAASGVPASEAVDVGDVEEEVEEEVEFLDDDSGAP</sequence>
<dbReference type="Proteomes" id="UP000295781">
    <property type="component" value="Chromosome"/>
</dbReference>
<dbReference type="PROSITE" id="PS50005">
    <property type="entry name" value="TPR"/>
    <property type="match status" value="1"/>
</dbReference>
<proteinExistence type="predicted"/>
<evidence type="ECO:0008006" key="7">
    <source>
        <dbReference type="Google" id="ProtNLM"/>
    </source>
</evidence>
<organism evidence="5 6">
    <name type="scientific">Sorangium cellulosum</name>
    <name type="common">Polyangium cellulosum</name>
    <dbReference type="NCBI Taxonomy" id="56"/>
    <lineage>
        <taxon>Bacteria</taxon>
        <taxon>Pseudomonadati</taxon>
        <taxon>Myxococcota</taxon>
        <taxon>Polyangia</taxon>
        <taxon>Polyangiales</taxon>
        <taxon>Polyangiaceae</taxon>
        <taxon>Sorangium</taxon>
    </lineage>
</organism>
<feature type="region of interest" description="Disordered" evidence="4">
    <location>
        <begin position="335"/>
        <end position="391"/>
    </location>
</feature>
<dbReference type="PANTHER" id="PTHR45586:SF1">
    <property type="entry name" value="LIPOPOLYSACCHARIDE ASSEMBLY PROTEIN B"/>
    <property type="match status" value="1"/>
</dbReference>
<accession>A0A4P2Q2Y1</accession>
<keyword evidence="2 3" id="KW-0802">TPR repeat</keyword>
<dbReference type="RefSeq" id="WP_129348672.1">
    <property type="nucleotide sequence ID" value="NZ_CP012670.1"/>
</dbReference>
<name>A0A4P2Q2Y1_SORCE</name>
<dbReference type="InterPro" id="IPR019734">
    <property type="entry name" value="TPR_rpt"/>
</dbReference>
<dbReference type="SMART" id="SM00028">
    <property type="entry name" value="TPR"/>
    <property type="match status" value="4"/>
</dbReference>
<feature type="compositionally biased region" description="Low complexity" evidence="4">
    <location>
        <begin position="362"/>
        <end position="391"/>
    </location>
</feature>
<keyword evidence="1" id="KW-0677">Repeat</keyword>
<evidence type="ECO:0000313" key="5">
    <source>
        <dbReference type="EMBL" id="AUX23481.1"/>
    </source>
</evidence>
<evidence type="ECO:0000313" key="6">
    <source>
        <dbReference type="Proteomes" id="UP000295781"/>
    </source>
</evidence>
<evidence type="ECO:0000256" key="3">
    <source>
        <dbReference type="PROSITE-ProRule" id="PRU00339"/>
    </source>
</evidence>
<dbReference type="InterPro" id="IPR051012">
    <property type="entry name" value="CellSynth/LPSAsmb/PSIAsmb"/>
</dbReference>
<feature type="compositionally biased region" description="Pro residues" evidence="4">
    <location>
        <begin position="341"/>
        <end position="361"/>
    </location>
</feature>
<feature type="compositionally biased region" description="Low complexity" evidence="4">
    <location>
        <begin position="1700"/>
        <end position="1714"/>
    </location>
</feature>
<dbReference type="OrthoDB" id="5244639at2"/>
<evidence type="ECO:0000256" key="2">
    <source>
        <dbReference type="ARBA" id="ARBA00022803"/>
    </source>
</evidence>